<dbReference type="SUPFAM" id="SSF48295">
    <property type="entry name" value="TrpR-like"/>
    <property type="match status" value="1"/>
</dbReference>
<dbReference type="EMBL" id="JAERTY010000007">
    <property type="protein sequence ID" value="MBL1409534.1"/>
    <property type="molecule type" value="Genomic_DNA"/>
</dbReference>
<reference evidence="1 2" key="1">
    <citation type="submission" date="2021-01" db="EMBL/GenBank/DDBJ databases">
        <title>C459-1 draft genome sequence.</title>
        <authorList>
            <person name="Zhang X.-F."/>
        </authorList>
    </citation>
    <scope>NUCLEOTIDE SEQUENCE [LARGE SCALE GENOMIC DNA]</scope>
    <source>
        <strain evidence="2">C459-1</strain>
    </source>
</reference>
<dbReference type="Gene3D" id="1.10.10.10">
    <property type="entry name" value="Winged helix-like DNA-binding domain superfamily/Winged helix DNA-binding domain"/>
    <property type="match status" value="1"/>
</dbReference>
<dbReference type="RefSeq" id="WP_202103290.1">
    <property type="nucleotide sequence ID" value="NZ_JAERTY010000007.1"/>
</dbReference>
<accession>A0ABS1R499</accession>
<dbReference type="Proteomes" id="UP000625283">
    <property type="component" value="Unassembled WGS sequence"/>
</dbReference>
<sequence>MRYSKQIKERVVRDILDGELLIDEAMTKYGILSPITIKKWLREALDEVGKAV</sequence>
<keyword evidence="2" id="KW-1185">Reference proteome</keyword>
<comment type="caution">
    <text evidence="1">The sequence shown here is derived from an EMBL/GenBank/DDBJ whole genome shotgun (WGS) entry which is preliminary data.</text>
</comment>
<gene>
    <name evidence="1" type="ORF">JKG61_12295</name>
</gene>
<evidence type="ECO:0000313" key="2">
    <source>
        <dbReference type="Proteomes" id="UP000625283"/>
    </source>
</evidence>
<evidence type="ECO:0000313" key="1">
    <source>
        <dbReference type="EMBL" id="MBL1409534.1"/>
    </source>
</evidence>
<dbReference type="InterPro" id="IPR010921">
    <property type="entry name" value="Trp_repressor/repl_initiator"/>
</dbReference>
<dbReference type="InterPro" id="IPR036388">
    <property type="entry name" value="WH-like_DNA-bd_sf"/>
</dbReference>
<organism evidence="1 2">
    <name type="scientific">Sphingobacterium faecale</name>
    <dbReference type="NCBI Taxonomy" id="2803775"/>
    <lineage>
        <taxon>Bacteria</taxon>
        <taxon>Pseudomonadati</taxon>
        <taxon>Bacteroidota</taxon>
        <taxon>Sphingobacteriia</taxon>
        <taxon>Sphingobacteriales</taxon>
        <taxon>Sphingobacteriaceae</taxon>
        <taxon>Sphingobacterium</taxon>
    </lineage>
</organism>
<name>A0ABS1R499_9SPHI</name>
<protein>
    <submittedName>
        <fullName evidence="1">Transposase</fullName>
    </submittedName>
</protein>
<proteinExistence type="predicted"/>